<dbReference type="Pfam" id="PF13432">
    <property type="entry name" value="TPR_16"/>
    <property type="match status" value="1"/>
</dbReference>
<dbReference type="GO" id="GO:0051301">
    <property type="term" value="P:cell division"/>
    <property type="evidence" value="ECO:0007669"/>
    <property type="project" value="TreeGrafter"/>
</dbReference>
<name>A0A8T3VVW6_METOL</name>
<dbReference type="SUPFAM" id="SSF48452">
    <property type="entry name" value="TPR-like"/>
    <property type="match status" value="3"/>
</dbReference>
<dbReference type="PANTHER" id="PTHR12558:SF44">
    <property type="entry name" value="TETRATRICOPEPTIDE REPEAT-CONTAINING PROTEIN"/>
    <property type="match status" value="1"/>
</dbReference>
<proteinExistence type="predicted"/>
<sequence length="434" mass="51567">MSSKLDRLIASYNSVECEFNVDKSIEVCKEILKINPNLIEFQENLACDYYDKKEYEKSIELFNKCIANGGAKDDSYMMIGLAYVKLNHPEKALEIIKDTKDKENYFLNHFLVYKELEEYDKAIEYGDKLLELNPENTMALHHMSEIYEELDDEERSMFYFNEMTNVVPEIKSLLLIRLYSLGKYDEVIESFEELRENGAFEKDLESAHFNYVIGMSYHELNRHYDSLKYLINSDRLYSTAEKKTSIAKSYIENLNFDLAHKYLNDALKIDEMDKTALFLISETSYYLGNYYEAIEYANKLLNNYQCDKAFHVLGAIYFDLGDTRNAFQSIKVGTHVMLETWDYNQGPYSEYIMEIAKRLSKAGYEERAENIYNNLQSKHPDYYTIYLERAKHYKRCGKEELAEKDFEKYNEYIMEEEREWREFLKKIGEDEDDE</sequence>
<evidence type="ECO:0000313" key="2">
    <source>
        <dbReference type="EMBL" id="MBE6512096.1"/>
    </source>
</evidence>
<dbReference type="Gene3D" id="1.25.40.10">
    <property type="entry name" value="Tetratricopeptide repeat domain"/>
    <property type="match status" value="3"/>
</dbReference>
<dbReference type="SMART" id="SM00028">
    <property type="entry name" value="TPR"/>
    <property type="match status" value="3"/>
</dbReference>
<evidence type="ECO:0000256" key="1">
    <source>
        <dbReference type="PROSITE-ProRule" id="PRU00339"/>
    </source>
</evidence>
<gene>
    <name evidence="2" type="ORF">E7Z75_02940</name>
</gene>
<dbReference type="InterPro" id="IPR019734">
    <property type="entry name" value="TPR_rpt"/>
</dbReference>
<protein>
    <recommendedName>
        <fullName evidence="4">Tetratricopeptide repeat-containing protein</fullName>
    </recommendedName>
</protein>
<dbReference type="Proteomes" id="UP000732619">
    <property type="component" value="Unassembled WGS sequence"/>
</dbReference>
<feature type="repeat" description="TPR" evidence="1">
    <location>
        <begin position="103"/>
        <end position="136"/>
    </location>
</feature>
<reference evidence="2" key="1">
    <citation type="submission" date="2019-04" db="EMBL/GenBank/DDBJ databases">
        <title>Evolution of Biomass-Degrading Anaerobic Consortia Revealed by Metagenomics.</title>
        <authorList>
            <person name="Peng X."/>
        </authorList>
    </citation>
    <scope>NUCLEOTIDE SEQUENCE</scope>
    <source>
        <strain evidence="2">SIG14</strain>
    </source>
</reference>
<dbReference type="EMBL" id="SUTG01000008">
    <property type="protein sequence ID" value="MBE6512096.1"/>
    <property type="molecule type" value="Genomic_DNA"/>
</dbReference>
<evidence type="ECO:0000313" key="3">
    <source>
        <dbReference type="Proteomes" id="UP000732619"/>
    </source>
</evidence>
<dbReference type="InterPro" id="IPR011990">
    <property type="entry name" value="TPR-like_helical_dom_sf"/>
</dbReference>
<dbReference type="PROSITE" id="PS50005">
    <property type="entry name" value="TPR"/>
    <property type="match status" value="1"/>
</dbReference>
<keyword evidence="1" id="KW-0802">TPR repeat</keyword>
<dbReference type="PANTHER" id="PTHR12558">
    <property type="entry name" value="CELL DIVISION CYCLE 16,23,27"/>
    <property type="match status" value="1"/>
</dbReference>
<comment type="caution">
    <text evidence="2">The sequence shown here is derived from an EMBL/GenBank/DDBJ whole genome shotgun (WGS) entry which is preliminary data.</text>
</comment>
<evidence type="ECO:0008006" key="4">
    <source>
        <dbReference type="Google" id="ProtNLM"/>
    </source>
</evidence>
<organism evidence="2 3">
    <name type="scientific">Methanobrevibacter olleyae</name>
    <dbReference type="NCBI Taxonomy" id="294671"/>
    <lineage>
        <taxon>Archaea</taxon>
        <taxon>Methanobacteriati</taxon>
        <taxon>Methanobacteriota</taxon>
        <taxon>Methanomada group</taxon>
        <taxon>Methanobacteria</taxon>
        <taxon>Methanobacteriales</taxon>
        <taxon>Methanobacteriaceae</taxon>
        <taxon>Methanobrevibacter</taxon>
    </lineage>
</organism>
<accession>A0A8T3VVW6</accession>
<dbReference type="AlphaFoldDB" id="A0A8T3VVW6"/>
<dbReference type="Pfam" id="PF13181">
    <property type="entry name" value="TPR_8"/>
    <property type="match status" value="2"/>
</dbReference>